<keyword evidence="5" id="KW-0418">Kinase</keyword>
<keyword evidence="12" id="KW-1185">Reference proteome</keyword>
<dbReference type="Gramene" id="Pp3c2_11900V3.1">
    <property type="protein sequence ID" value="PAC:32934339.CDS.1"/>
    <property type="gene ID" value="Pp3c2_11900"/>
</dbReference>
<evidence type="ECO:0000259" key="9">
    <source>
        <dbReference type="PROSITE" id="PS50011"/>
    </source>
</evidence>
<reference evidence="10 12" key="2">
    <citation type="journal article" date="2018" name="Plant J.">
        <title>The Physcomitrella patens chromosome-scale assembly reveals moss genome structure and evolution.</title>
        <authorList>
            <person name="Lang D."/>
            <person name="Ullrich K.K."/>
            <person name="Murat F."/>
            <person name="Fuchs J."/>
            <person name="Jenkins J."/>
            <person name="Haas F.B."/>
            <person name="Piednoel M."/>
            <person name="Gundlach H."/>
            <person name="Van Bel M."/>
            <person name="Meyberg R."/>
            <person name="Vives C."/>
            <person name="Morata J."/>
            <person name="Symeonidi A."/>
            <person name="Hiss M."/>
            <person name="Muchero W."/>
            <person name="Kamisugi Y."/>
            <person name="Saleh O."/>
            <person name="Blanc G."/>
            <person name="Decker E.L."/>
            <person name="van Gessel N."/>
            <person name="Grimwood J."/>
            <person name="Hayes R.D."/>
            <person name="Graham S.W."/>
            <person name="Gunter L.E."/>
            <person name="McDaniel S.F."/>
            <person name="Hoernstein S.N.W."/>
            <person name="Larsson A."/>
            <person name="Li F.W."/>
            <person name="Perroud P.F."/>
            <person name="Phillips J."/>
            <person name="Ranjan P."/>
            <person name="Rokshar D.S."/>
            <person name="Rothfels C.J."/>
            <person name="Schneider L."/>
            <person name="Shu S."/>
            <person name="Stevenson D.W."/>
            <person name="Thummler F."/>
            <person name="Tillich M."/>
            <person name="Villarreal Aguilar J.C."/>
            <person name="Widiez T."/>
            <person name="Wong G.K."/>
            <person name="Wymore A."/>
            <person name="Zhang Y."/>
            <person name="Zimmer A.D."/>
            <person name="Quatrano R.S."/>
            <person name="Mayer K.F.X."/>
            <person name="Goodstein D."/>
            <person name="Casacuberta J.M."/>
            <person name="Vandepoele K."/>
            <person name="Reski R."/>
            <person name="Cuming A.C."/>
            <person name="Tuskan G.A."/>
            <person name="Maumus F."/>
            <person name="Salse J."/>
            <person name="Schmutz J."/>
            <person name="Rensing S.A."/>
        </authorList>
    </citation>
    <scope>NUCLEOTIDE SEQUENCE [LARGE SCALE GENOMIC DNA]</scope>
    <source>
        <strain evidence="11 12">cv. Gransden 2004</strain>
    </source>
</reference>
<sequence>MHIFFGIAHGLYYLHASSQTKIIHCNIKTSNIQLNKNLNPKIADFGLARLIQYERSEIMAQQ</sequence>
<proteinExistence type="predicted"/>
<evidence type="ECO:0000313" key="10">
    <source>
        <dbReference type="EMBL" id="PNR59769.1"/>
    </source>
</evidence>
<dbReference type="AlphaFoldDB" id="A0A2K1L163"/>
<keyword evidence="4" id="KW-0547">Nucleotide-binding</keyword>
<accession>A0A2K1L163</accession>
<keyword evidence="2" id="KW-0723">Serine/threonine-protein kinase</keyword>
<organism evidence="10">
    <name type="scientific">Physcomitrium patens</name>
    <name type="common">Spreading-leaved earth moss</name>
    <name type="synonym">Physcomitrella patens</name>
    <dbReference type="NCBI Taxonomy" id="3218"/>
    <lineage>
        <taxon>Eukaryota</taxon>
        <taxon>Viridiplantae</taxon>
        <taxon>Streptophyta</taxon>
        <taxon>Embryophyta</taxon>
        <taxon>Bryophyta</taxon>
        <taxon>Bryophytina</taxon>
        <taxon>Bryopsida</taxon>
        <taxon>Funariidae</taxon>
        <taxon>Funariales</taxon>
        <taxon>Funariaceae</taxon>
        <taxon>Physcomitrium</taxon>
    </lineage>
</organism>
<comment type="catalytic activity">
    <reaction evidence="7">
        <text>L-threonyl-[protein] + ATP = O-phospho-L-threonyl-[protein] + ADP + H(+)</text>
        <dbReference type="Rhea" id="RHEA:46608"/>
        <dbReference type="Rhea" id="RHEA-COMP:11060"/>
        <dbReference type="Rhea" id="RHEA-COMP:11605"/>
        <dbReference type="ChEBI" id="CHEBI:15378"/>
        <dbReference type="ChEBI" id="CHEBI:30013"/>
        <dbReference type="ChEBI" id="CHEBI:30616"/>
        <dbReference type="ChEBI" id="CHEBI:61977"/>
        <dbReference type="ChEBI" id="CHEBI:456216"/>
        <dbReference type="EC" id="2.7.11.1"/>
    </reaction>
</comment>
<name>A0A2K1L163_PHYPA</name>
<comment type="catalytic activity">
    <reaction evidence="8">
        <text>L-seryl-[protein] + ATP = O-phospho-L-seryl-[protein] + ADP + H(+)</text>
        <dbReference type="Rhea" id="RHEA:17989"/>
        <dbReference type="Rhea" id="RHEA-COMP:9863"/>
        <dbReference type="Rhea" id="RHEA-COMP:11604"/>
        <dbReference type="ChEBI" id="CHEBI:15378"/>
        <dbReference type="ChEBI" id="CHEBI:29999"/>
        <dbReference type="ChEBI" id="CHEBI:30616"/>
        <dbReference type="ChEBI" id="CHEBI:83421"/>
        <dbReference type="ChEBI" id="CHEBI:456216"/>
        <dbReference type="EC" id="2.7.11.1"/>
    </reaction>
</comment>
<dbReference type="EC" id="2.7.11.1" evidence="1"/>
<reference evidence="10 12" key="1">
    <citation type="journal article" date="2008" name="Science">
        <title>The Physcomitrella genome reveals evolutionary insights into the conquest of land by plants.</title>
        <authorList>
            <person name="Rensing S."/>
            <person name="Lang D."/>
            <person name="Zimmer A."/>
            <person name="Terry A."/>
            <person name="Salamov A."/>
            <person name="Shapiro H."/>
            <person name="Nishiyama T."/>
            <person name="Perroud P.-F."/>
            <person name="Lindquist E."/>
            <person name="Kamisugi Y."/>
            <person name="Tanahashi T."/>
            <person name="Sakakibara K."/>
            <person name="Fujita T."/>
            <person name="Oishi K."/>
            <person name="Shin-I T."/>
            <person name="Kuroki Y."/>
            <person name="Toyoda A."/>
            <person name="Suzuki Y."/>
            <person name="Hashimoto A."/>
            <person name="Yamaguchi K."/>
            <person name="Sugano A."/>
            <person name="Kohara Y."/>
            <person name="Fujiyama A."/>
            <person name="Anterola A."/>
            <person name="Aoki S."/>
            <person name="Ashton N."/>
            <person name="Barbazuk W.B."/>
            <person name="Barker E."/>
            <person name="Bennetzen J."/>
            <person name="Bezanilla M."/>
            <person name="Blankenship R."/>
            <person name="Cho S.H."/>
            <person name="Dutcher S."/>
            <person name="Estelle M."/>
            <person name="Fawcett J.A."/>
            <person name="Gundlach H."/>
            <person name="Hanada K."/>
            <person name="Heyl A."/>
            <person name="Hicks K.A."/>
            <person name="Hugh J."/>
            <person name="Lohr M."/>
            <person name="Mayer K."/>
            <person name="Melkozernov A."/>
            <person name="Murata T."/>
            <person name="Nelson D."/>
            <person name="Pils B."/>
            <person name="Prigge M."/>
            <person name="Reiss B."/>
            <person name="Renner T."/>
            <person name="Rombauts S."/>
            <person name="Rushton P."/>
            <person name="Sanderfoot A."/>
            <person name="Schween G."/>
            <person name="Shiu S.-H."/>
            <person name="Stueber K."/>
            <person name="Theodoulou F.L."/>
            <person name="Tu H."/>
            <person name="Van de Peer Y."/>
            <person name="Verrier P.J."/>
            <person name="Waters E."/>
            <person name="Wood A."/>
            <person name="Yang L."/>
            <person name="Cove D."/>
            <person name="Cuming A."/>
            <person name="Hasebe M."/>
            <person name="Lucas S."/>
            <person name="Mishler D.B."/>
            <person name="Reski R."/>
            <person name="Grigoriev I."/>
            <person name="Quatrano R.S."/>
            <person name="Boore J.L."/>
        </authorList>
    </citation>
    <scope>NUCLEOTIDE SEQUENCE [LARGE SCALE GENOMIC DNA]</scope>
    <source>
        <strain evidence="11 12">cv. Gransden 2004</strain>
    </source>
</reference>
<dbReference type="Pfam" id="PF00069">
    <property type="entry name" value="Pkinase"/>
    <property type="match status" value="1"/>
</dbReference>
<evidence type="ECO:0000256" key="2">
    <source>
        <dbReference type="ARBA" id="ARBA00022527"/>
    </source>
</evidence>
<reference evidence="11" key="3">
    <citation type="submission" date="2020-12" db="UniProtKB">
        <authorList>
            <consortium name="EnsemblPlants"/>
        </authorList>
    </citation>
    <scope>IDENTIFICATION</scope>
</reference>
<evidence type="ECO:0000256" key="4">
    <source>
        <dbReference type="ARBA" id="ARBA00022741"/>
    </source>
</evidence>
<dbReference type="Proteomes" id="UP000006727">
    <property type="component" value="Chromosome 2"/>
</dbReference>
<protein>
    <recommendedName>
        <fullName evidence="1">non-specific serine/threonine protein kinase</fullName>
        <ecNumber evidence="1">2.7.11.1</ecNumber>
    </recommendedName>
</protein>
<dbReference type="InParanoid" id="A0A2K1L163"/>
<dbReference type="GO" id="GO:0005524">
    <property type="term" value="F:ATP binding"/>
    <property type="evidence" value="ECO:0007669"/>
    <property type="project" value="UniProtKB-KW"/>
</dbReference>
<evidence type="ECO:0000256" key="8">
    <source>
        <dbReference type="ARBA" id="ARBA00048679"/>
    </source>
</evidence>
<dbReference type="EMBL" id="ABEU02000002">
    <property type="protein sequence ID" value="PNR59769.1"/>
    <property type="molecule type" value="Genomic_DNA"/>
</dbReference>
<dbReference type="InterPro" id="IPR052059">
    <property type="entry name" value="CR_Ser/Thr_kinase"/>
</dbReference>
<keyword evidence="6" id="KW-0067">ATP-binding</keyword>
<evidence type="ECO:0000256" key="1">
    <source>
        <dbReference type="ARBA" id="ARBA00012513"/>
    </source>
</evidence>
<dbReference type="EnsemblPlants" id="Pp3c2_11900V3.1">
    <property type="protein sequence ID" value="PAC:32934339.CDS.1"/>
    <property type="gene ID" value="Pp3c2_11900"/>
</dbReference>
<evidence type="ECO:0000313" key="12">
    <source>
        <dbReference type="Proteomes" id="UP000006727"/>
    </source>
</evidence>
<dbReference type="GO" id="GO:0004674">
    <property type="term" value="F:protein serine/threonine kinase activity"/>
    <property type="evidence" value="ECO:0007669"/>
    <property type="project" value="UniProtKB-KW"/>
</dbReference>
<gene>
    <name evidence="10" type="ORF">PHYPA_002561</name>
</gene>
<dbReference type="Gene3D" id="1.10.510.10">
    <property type="entry name" value="Transferase(Phosphotransferase) domain 1"/>
    <property type="match status" value="1"/>
</dbReference>
<evidence type="ECO:0000256" key="7">
    <source>
        <dbReference type="ARBA" id="ARBA00047899"/>
    </source>
</evidence>
<keyword evidence="3" id="KW-0808">Transferase</keyword>
<dbReference type="InterPro" id="IPR000719">
    <property type="entry name" value="Prot_kinase_dom"/>
</dbReference>
<evidence type="ECO:0000256" key="6">
    <source>
        <dbReference type="ARBA" id="ARBA00022840"/>
    </source>
</evidence>
<dbReference type="SUPFAM" id="SSF56112">
    <property type="entry name" value="Protein kinase-like (PK-like)"/>
    <property type="match status" value="1"/>
</dbReference>
<dbReference type="InterPro" id="IPR011009">
    <property type="entry name" value="Kinase-like_dom_sf"/>
</dbReference>
<dbReference type="PANTHER" id="PTHR47973">
    <property type="entry name" value="CYSTEINE-RICH RECEPTOR-LIKE PROTEIN KINASE 3"/>
    <property type="match status" value="1"/>
</dbReference>
<evidence type="ECO:0000256" key="5">
    <source>
        <dbReference type="ARBA" id="ARBA00022777"/>
    </source>
</evidence>
<dbReference type="FunFam" id="1.10.510.10:FF:001023">
    <property type="entry name" value="Os07g0541700 protein"/>
    <property type="match status" value="1"/>
</dbReference>
<evidence type="ECO:0000256" key="3">
    <source>
        <dbReference type="ARBA" id="ARBA00022679"/>
    </source>
</evidence>
<feature type="domain" description="Protein kinase" evidence="9">
    <location>
        <begin position="1"/>
        <end position="62"/>
    </location>
</feature>
<dbReference type="PROSITE" id="PS50011">
    <property type="entry name" value="PROTEIN_KINASE_DOM"/>
    <property type="match status" value="1"/>
</dbReference>
<evidence type="ECO:0000313" key="11">
    <source>
        <dbReference type="EnsemblPlants" id="PAC:32934339.CDS.1"/>
    </source>
</evidence>